<keyword evidence="4 8" id="KW-0235">DNA replication</keyword>
<dbReference type="InterPro" id="IPR047854">
    <property type="entry name" value="RFC_lid"/>
</dbReference>
<dbReference type="GO" id="GO:0005524">
    <property type="term" value="F:ATP binding"/>
    <property type="evidence" value="ECO:0007669"/>
    <property type="project" value="UniProtKB-UniRule"/>
</dbReference>
<accession>A0AAF0D2Q9</accession>
<evidence type="ECO:0000256" key="2">
    <source>
        <dbReference type="ARBA" id="ARBA00006878"/>
    </source>
</evidence>
<dbReference type="InterPro" id="IPR003593">
    <property type="entry name" value="AAA+_ATPase"/>
</dbReference>
<dbReference type="KEGG" id="oyw:OdinLCB4_001200"/>
<dbReference type="InterPro" id="IPR027417">
    <property type="entry name" value="P-loop_NTPase"/>
</dbReference>
<dbReference type="InterPro" id="IPR013725">
    <property type="entry name" value="DNA_replication_fac_RFC1_C"/>
</dbReference>
<dbReference type="CDD" id="cd18140">
    <property type="entry name" value="HLD_clamp_RFC"/>
    <property type="match status" value="1"/>
</dbReference>
<evidence type="ECO:0000259" key="9">
    <source>
        <dbReference type="SMART" id="SM00382"/>
    </source>
</evidence>
<reference evidence="10" key="1">
    <citation type="journal article" date="2017" name="Nature">
        <title>Asgard archaea illuminate the origin of eukaryotic cellular complexity.</title>
        <authorList>
            <person name="Zaremba-Niedzwiedzka K."/>
            <person name="Caceres E.F."/>
            <person name="Saw J.H."/>
            <person name="Backstrom D."/>
            <person name="Juzokaite L."/>
            <person name="Vancaester E."/>
            <person name="Seitz K.W."/>
            <person name="Anantharaman K."/>
            <person name="Starnawski P."/>
            <person name="Kjeldsen K.U."/>
            <person name="Scott M.B."/>
            <person name="Nunoura T."/>
            <person name="Banfield J.F."/>
            <person name="Schramm A."/>
            <person name="Baker B.J."/>
            <person name="Spang A."/>
            <person name="Ettema T.J.G."/>
        </authorList>
    </citation>
    <scope>NUCLEOTIDE SEQUENCE</scope>
    <source>
        <strain evidence="10">LCB_4</strain>
    </source>
</reference>
<protein>
    <recommendedName>
        <fullName evidence="3 8">Replication factor C large subunit</fullName>
        <shortName evidence="8">RFC large subunit</shortName>
    </recommendedName>
    <alternativeName>
        <fullName evidence="7 8">Clamp loader large subunit</fullName>
    </alternativeName>
</protein>
<comment type="function">
    <text evidence="8">Part of the RFC clamp loader complex which loads the PCNA sliding clamp onto DNA.</text>
</comment>
<dbReference type="SUPFAM" id="SSF48019">
    <property type="entry name" value="post-AAA+ oligomerization domain-like"/>
    <property type="match status" value="1"/>
</dbReference>
<sequence length="412" mass="46536">MKVTAEQLWAEKYRPKTVDQITGNNAKAKEVLKWVEDWVNGKRDKKALLLYGPPGTGKTATVHAIAEQLGLDILEVNASDKRNAESVKSIIGAASTQASLLPSKVRIILIDEVDGISGTEDKGGINELIKILKSTANPIIMTANDPWSPSLRPIRDLCLMIQYRRVTPASILSILKKICELEGIEYEEAALKKIAEASGGDIRSAINDLQFFAEGVGKLRETDIVFSGPRDRTVQVFEALKQLFEAKNLDSARTAYDAVDMDYDMFFKWVSENAYLHAKTSEELKRVYDYLSKADMILYKIIRTNNWSLLKYFILFLTAGVSLSATDKYGYKKYQFPSWINLLSVSKKEREIVGNICLKIKLKCHLSAKKAHSVFLPFLKIIFQNNASKADKLAEYFEFTGEEVDWLRRVEK</sequence>
<evidence type="ECO:0000256" key="3">
    <source>
        <dbReference type="ARBA" id="ARBA00014793"/>
    </source>
</evidence>
<evidence type="ECO:0000256" key="1">
    <source>
        <dbReference type="ARBA" id="ARBA00006116"/>
    </source>
</evidence>
<dbReference type="Gene3D" id="1.10.8.60">
    <property type="match status" value="1"/>
</dbReference>
<comment type="similarity">
    <text evidence="2 8">Belongs to the activator 1 small subunits family. RfcL subfamily.</text>
</comment>
<dbReference type="GO" id="GO:0006260">
    <property type="term" value="P:DNA replication"/>
    <property type="evidence" value="ECO:0007669"/>
    <property type="project" value="UniProtKB-UniRule"/>
</dbReference>
<organism evidence="10 11">
    <name type="scientific">Odinarchaeota yellowstonii (strain LCB_4)</name>
    <dbReference type="NCBI Taxonomy" id="1841599"/>
    <lineage>
        <taxon>Archaea</taxon>
        <taxon>Promethearchaeati</taxon>
        <taxon>Candidatus Odinarchaeota</taxon>
        <taxon>Candidatus Odinarchaeia</taxon>
        <taxon>Candidatus Odinarchaeales</taxon>
        <taxon>Candidatus Odinarchaeaceae</taxon>
        <taxon>Candidatus Odinarchaeum</taxon>
    </lineage>
</organism>
<dbReference type="Pfam" id="PF21960">
    <property type="entry name" value="RCF1-5-like_lid"/>
    <property type="match status" value="1"/>
</dbReference>
<dbReference type="GO" id="GO:0003689">
    <property type="term" value="F:DNA clamp loader activity"/>
    <property type="evidence" value="ECO:0007669"/>
    <property type="project" value="UniProtKB-UniRule"/>
</dbReference>
<dbReference type="HAMAP" id="MF_01508">
    <property type="entry name" value="RfcL"/>
    <property type="match status" value="1"/>
</dbReference>
<feature type="binding site" evidence="8">
    <location>
        <begin position="52"/>
        <end position="59"/>
    </location>
    <ligand>
        <name>ATP</name>
        <dbReference type="ChEBI" id="CHEBI:30616"/>
    </ligand>
</feature>
<evidence type="ECO:0000313" key="11">
    <source>
        <dbReference type="Proteomes" id="UP000186851"/>
    </source>
</evidence>
<comment type="subunit">
    <text evidence="8">Heteromultimer composed of small subunits (RfcS) and large subunits (RfcL).</text>
</comment>
<evidence type="ECO:0000256" key="5">
    <source>
        <dbReference type="ARBA" id="ARBA00022741"/>
    </source>
</evidence>
<dbReference type="GO" id="GO:0003677">
    <property type="term" value="F:DNA binding"/>
    <property type="evidence" value="ECO:0007669"/>
    <property type="project" value="InterPro"/>
</dbReference>
<evidence type="ECO:0000256" key="7">
    <source>
        <dbReference type="ARBA" id="ARBA00032141"/>
    </source>
</evidence>
<proteinExistence type="inferred from homology"/>
<dbReference type="SUPFAM" id="SSF52540">
    <property type="entry name" value="P-loop containing nucleoside triphosphate hydrolases"/>
    <property type="match status" value="1"/>
</dbReference>
<dbReference type="GO" id="GO:0005663">
    <property type="term" value="C:DNA replication factor C complex"/>
    <property type="evidence" value="ECO:0007669"/>
    <property type="project" value="InterPro"/>
</dbReference>
<gene>
    <name evidence="8" type="primary">rfcL</name>
    <name evidence="10" type="ORF">OdinLCB4_001200</name>
</gene>
<dbReference type="CDD" id="cd00009">
    <property type="entry name" value="AAA"/>
    <property type="match status" value="1"/>
</dbReference>
<evidence type="ECO:0000256" key="6">
    <source>
        <dbReference type="ARBA" id="ARBA00022840"/>
    </source>
</evidence>
<dbReference type="GO" id="GO:0016887">
    <property type="term" value="F:ATP hydrolysis activity"/>
    <property type="evidence" value="ECO:0007669"/>
    <property type="project" value="InterPro"/>
</dbReference>
<dbReference type="PANTHER" id="PTHR23389:SF6">
    <property type="entry name" value="REPLICATION FACTOR C SUBUNIT 1"/>
    <property type="match status" value="1"/>
</dbReference>
<dbReference type="Pfam" id="PF00004">
    <property type="entry name" value="AAA"/>
    <property type="match status" value="1"/>
</dbReference>
<name>A0AAF0D2Q9_ODILC</name>
<dbReference type="Proteomes" id="UP000186851">
    <property type="component" value="Chromosome"/>
</dbReference>
<dbReference type="PANTHER" id="PTHR23389">
    <property type="entry name" value="CHROMOSOME TRANSMISSION FIDELITY FACTOR 18"/>
    <property type="match status" value="1"/>
</dbReference>
<dbReference type="SMART" id="SM00382">
    <property type="entry name" value="AAA"/>
    <property type="match status" value="1"/>
</dbReference>
<dbReference type="InterPro" id="IPR023935">
    <property type="entry name" value="Rep_factor-C_lsu"/>
</dbReference>
<evidence type="ECO:0000313" key="10">
    <source>
        <dbReference type="EMBL" id="WEU40577.1"/>
    </source>
</evidence>
<reference evidence="10" key="2">
    <citation type="journal article" date="2022" name="Nat. Microbiol.">
        <title>A closed Candidatus Odinarchaeum chromosome exposes Asgard archaeal viruses.</title>
        <authorList>
            <person name="Tamarit D."/>
            <person name="Caceres E.F."/>
            <person name="Krupovic M."/>
            <person name="Nijland R."/>
            <person name="Eme L."/>
            <person name="Robinson N.P."/>
            <person name="Ettema T.J.G."/>
        </authorList>
    </citation>
    <scope>NUCLEOTIDE SEQUENCE</scope>
    <source>
        <strain evidence="10">LCB_4</strain>
    </source>
</reference>
<evidence type="ECO:0000256" key="8">
    <source>
        <dbReference type="HAMAP-Rule" id="MF_01508"/>
    </source>
</evidence>
<feature type="domain" description="AAA+ ATPase" evidence="9">
    <location>
        <begin position="44"/>
        <end position="167"/>
    </location>
</feature>
<dbReference type="NCBIfam" id="NF003229">
    <property type="entry name" value="PRK04195.1-5"/>
    <property type="match status" value="1"/>
</dbReference>
<dbReference type="Pfam" id="PF08519">
    <property type="entry name" value="RFC1"/>
    <property type="match status" value="1"/>
</dbReference>
<dbReference type="InterPro" id="IPR008921">
    <property type="entry name" value="DNA_pol3_clamp-load_cplx_C"/>
</dbReference>
<dbReference type="Gene3D" id="3.40.50.300">
    <property type="entry name" value="P-loop containing nucleotide triphosphate hydrolases"/>
    <property type="match status" value="1"/>
</dbReference>
<dbReference type="InterPro" id="IPR003959">
    <property type="entry name" value="ATPase_AAA_core"/>
</dbReference>
<dbReference type="EMBL" id="CP091871">
    <property type="protein sequence ID" value="WEU40577.1"/>
    <property type="molecule type" value="Genomic_DNA"/>
</dbReference>
<dbReference type="AlphaFoldDB" id="A0AAF0D2Q9"/>
<keyword evidence="6 8" id="KW-0067">ATP-binding</keyword>
<keyword evidence="5 8" id="KW-0547">Nucleotide-binding</keyword>
<evidence type="ECO:0000256" key="4">
    <source>
        <dbReference type="ARBA" id="ARBA00022705"/>
    </source>
</evidence>
<comment type="similarity">
    <text evidence="1">Belongs to the activator 1 large subunit family.</text>
</comment>